<dbReference type="PANTHER" id="PTHR31855:SF2">
    <property type="entry name" value="GUANINE NUCLEOTIDE EXCHANGE FACTOR C9ORF72"/>
    <property type="match status" value="1"/>
</dbReference>
<dbReference type="RefSeq" id="XP_013753219.1">
    <property type="nucleotide sequence ID" value="XM_013897765.1"/>
</dbReference>
<dbReference type="GO" id="GO:0005776">
    <property type="term" value="C:autophagosome"/>
    <property type="evidence" value="ECO:0007669"/>
    <property type="project" value="TreeGrafter"/>
</dbReference>
<feature type="compositionally biased region" description="Gly residues" evidence="1">
    <location>
        <begin position="351"/>
        <end position="363"/>
    </location>
</feature>
<dbReference type="Proteomes" id="UP000054408">
    <property type="component" value="Unassembled WGS sequence"/>
</dbReference>
<protein>
    <submittedName>
        <fullName evidence="2">Uncharacterized protein</fullName>
    </submittedName>
</protein>
<dbReference type="OMA" id="QPFYTSV"/>
<evidence type="ECO:0000313" key="2">
    <source>
        <dbReference type="EMBL" id="KNC55166.1"/>
    </source>
</evidence>
<evidence type="ECO:0000256" key="1">
    <source>
        <dbReference type="SAM" id="MobiDB-lite"/>
    </source>
</evidence>
<dbReference type="GO" id="GO:0005085">
    <property type="term" value="F:guanyl-nucleotide exchange factor activity"/>
    <property type="evidence" value="ECO:0007669"/>
    <property type="project" value="InterPro"/>
</dbReference>
<dbReference type="PANTHER" id="PTHR31855">
    <property type="entry name" value="GUANINE NUCLEOTIDE EXCHANGE C9ORF72"/>
    <property type="match status" value="1"/>
</dbReference>
<dbReference type="GO" id="GO:0006897">
    <property type="term" value="P:endocytosis"/>
    <property type="evidence" value="ECO:0007669"/>
    <property type="project" value="TreeGrafter"/>
</dbReference>
<dbReference type="InterPro" id="IPR027819">
    <property type="entry name" value="C9orf72"/>
</dbReference>
<gene>
    <name evidence="2" type="ORF">AMSG_10777</name>
</gene>
<feature type="compositionally biased region" description="Low complexity" evidence="1">
    <location>
        <begin position="1"/>
        <end position="42"/>
    </location>
</feature>
<feature type="region of interest" description="Disordered" evidence="1">
    <location>
        <begin position="1"/>
        <end position="43"/>
    </location>
</feature>
<dbReference type="PROSITE" id="PS51835">
    <property type="entry name" value="DENN_C9ORF72"/>
    <property type="match status" value="1"/>
</dbReference>
<dbReference type="eggNOG" id="ENOG502QSST">
    <property type="taxonomic scope" value="Eukaryota"/>
</dbReference>
<dbReference type="GO" id="GO:0006914">
    <property type="term" value="P:autophagy"/>
    <property type="evidence" value="ECO:0007669"/>
    <property type="project" value="TreeGrafter"/>
</dbReference>
<dbReference type="GO" id="GO:0005768">
    <property type="term" value="C:endosome"/>
    <property type="evidence" value="ECO:0007669"/>
    <property type="project" value="TreeGrafter"/>
</dbReference>
<dbReference type="GeneID" id="25568919"/>
<sequence>MADMADTADTADTADMTDTGNANNAGDTGDTAAASAAQSGQSESESRALWSSIWSFFSASSREPPPPPSFMATVLSLKPTVEAVPEVAGGREPWLRCMQVSLWDNVCGPRLLHVWEGAAPLDENEGNSLAQQILKDEICRELDDASLEPKFHVLPEMDAVVASVVFAGMFDGSLQRFAFSLVLSMEALDRFLVLYQVVTSRMLHMVEKLVALLKRMASEAMAIFSTFVPPFVATLAALYSAALPEELSFEASLFGASHLATEFDHSFLAACIGAHLQNHGCTVVAGPDVQTVNAFLATLALFISPQERLRAALVRRGGDCGELGTAGSHYVPDLYLQGLVVEAAGDDGAGAGAGAGGGASGEGSEGDGEGWSEPASIGSAAGRAVALDDEVVIHSLLPTTLIDLESLRLYQTHSYNEYAVLRDEYMESELALLFGMDAENRWSASDGLFRPIKEASALIEALVVDVLRLPVPLRAARIGEGMRTLTRRALLLIKCVEAELEVSASLSKDTVKKLRGDVGLGSKTDLDVLLGVAERFRPGTYKDVLGDPAFVEDQLKLLLESFL</sequence>
<dbReference type="EMBL" id="GL349496">
    <property type="protein sequence ID" value="KNC55166.1"/>
    <property type="molecule type" value="Genomic_DNA"/>
</dbReference>
<keyword evidence="3" id="KW-1185">Reference proteome</keyword>
<dbReference type="STRING" id="461836.A0A0L0DT10"/>
<feature type="region of interest" description="Disordered" evidence="1">
    <location>
        <begin position="351"/>
        <end position="374"/>
    </location>
</feature>
<dbReference type="OrthoDB" id="10252077at2759"/>
<reference evidence="2 3" key="1">
    <citation type="submission" date="2010-05" db="EMBL/GenBank/DDBJ databases">
        <title>The Genome Sequence of Thecamonas trahens ATCC 50062.</title>
        <authorList>
            <consortium name="The Broad Institute Genome Sequencing Platform"/>
            <person name="Russ C."/>
            <person name="Cuomo C."/>
            <person name="Shea T."/>
            <person name="Young S.K."/>
            <person name="Zeng Q."/>
            <person name="Koehrsen M."/>
            <person name="Haas B."/>
            <person name="Borodovsky M."/>
            <person name="Guigo R."/>
            <person name="Alvarado L."/>
            <person name="Berlin A."/>
            <person name="Bochicchio J."/>
            <person name="Borenstein D."/>
            <person name="Chapman S."/>
            <person name="Chen Z."/>
            <person name="Freedman E."/>
            <person name="Gellesch M."/>
            <person name="Goldberg J."/>
            <person name="Griggs A."/>
            <person name="Gujja S."/>
            <person name="Heilman E."/>
            <person name="Heiman D."/>
            <person name="Hepburn T."/>
            <person name="Howarth C."/>
            <person name="Jen D."/>
            <person name="Larson L."/>
            <person name="Mehta T."/>
            <person name="Park D."/>
            <person name="Pearson M."/>
            <person name="Roberts A."/>
            <person name="Saif S."/>
            <person name="Shenoy N."/>
            <person name="Sisk P."/>
            <person name="Stolte C."/>
            <person name="Sykes S."/>
            <person name="Thomson T."/>
            <person name="Walk T."/>
            <person name="White J."/>
            <person name="Yandava C."/>
            <person name="Burger G."/>
            <person name="Gray M.W."/>
            <person name="Holland P.W.H."/>
            <person name="King N."/>
            <person name="Lang F.B.F."/>
            <person name="Roger A.J."/>
            <person name="Ruiz-Trillo I."/>
            <person name="Lander E."/>
            <person name="Nusbaum C."/>
        </authorList>
    </citation>
    <scope>NUCLEOTIDE SEQUENCE [LARGE SCALE GENOMIC DNA]</scope>
    <source>
        <strain evidence="2 3">ATCC 50062</strain>
    </source>
</reference>
<dbReference type="Pfam" id="PF15019">
    <property type="entry name" value="C9orf72-like"/>
    <property type="match status" value="1"/>
</dbReference>
<organism evidence="2 3">
    <name type="scientific">Thecamonas trahens ATCC 50062</name>
    <dbReference type="NCBI Taxonomy" id="461836"/>
    <lineage>
        <taxon>Eukaryota</taxon>
        <taxon>Apusozoa</taxon>
        <taxon>Apusomonadida</taxon>
        <taxon>Apusomonadidae</taxon>
        <taxon>Thecamonas</taxon>
    </lineage>
</organism>
<evidence type="ECO:0000313" key="3">
    <source>
        <dbReference type="Proteomes" id="UP000054408"/>
    </source>
</evidence>
<proteinExistence type="predicted"/>
<name>A0A0L0DT10_THETB</name>
<dbReference type="SMR" id="A0A0L0DT10"/>
<dbReference type="AlphaFoldDB" id="A0A0L0DT10"/>
<accession>A0A0L0DT10</accession>